<evidence type="ECO:0000256" key="13">
    <source>
        <dbReference type="ARBA" id="ARBA00022908"/>
    </source>
</evidence>
<dbReference type="InterPro" id="IPR023780">
    <property type="entry name" value="Chromo_domain"/>
</dbReference>
<comment type="similarity">
    <text evidence="2">Belongs to the beta type-B retroviral polymerase family. HERV class-II K(HML-2) pol subfamily.</text>
</comment>
<dbReference type="Gene3D" id="3.10.20.370">
    <property type="match status" value="1"/>
</dbReference>
<dbReference type="InterPro" id="IPR001584">
    <property type="entry name" value="Integrase_cat-core"/>
</dbReference>
<comment type="caution">
    <text evidence="26">The sequence shown here is derived from an EMBL/GenBank/DDBJ whole genome shotgun (WGS) entry which is preliminary data.</text>
</comment>
<keyword evidence="4" id="KW-0645">Protease</keyword>
<evidence type="ECO:0000256" key="1">
    <source>
        <dbReference type="ARBA" id="ARBA00004123"/>
    </source>
</evidence>
<evidence type="ECO:0000256" key="8">
    <source>
        <dbReference type="ARBA" id="ARBA00022723"/>
    </source>
</evidence>
<dbReference type="SUPFAM" id="SSF53098">
    <property type="entry name" value="Ribonuclease H-like"/>
    <property type="match status" value="1"/>
</dbReference>
<dbReference type="PANTHER" id="PTHR37984">
    <property type="entry name" value="PROTEIN CBG26694"/>
    <property type="match status" value="1"/>
</dbReference>
<keyword evidence="15" id="KW-0239">DNA-directed DNA polymerase</keyword>
<dbReference type="PROSITE" id="PS50158">
    <property type="entry name" value="ZF_CCHC"/>
    <property type="match status" value="1"/>
</dbReference>
<evidence type="ECO:0000256" key="10">
    <source>
        <dbReference type="ARBA" id="ARBA00022759"/>
    </source>
</evidence>
<keyword evidence="20" id="KW-0862">Zinc</keyword>
<dbReference type="FunFam" id="3.10.20.370:FF:000003">
    <property type="entry name" value="Transposon Tf2-6 polyprotein"/>
    <property type="match status" value="1"/>
</dbReference>
<dbReference type="GO" id="GO:0004523">
    <property type="term" value="F:RNA-DNA hybrid ribonuclease activity"/>
    <property type="evidence" value="ECO:0007669"/>
    <property type="project" value="UniProtKB-EC"/>
</dbReference>
<reference evidence="26 27" key="1">
    <citation type="submission" date="2024-05" db="EMBL/GenBank/DDBJ databases">
        <title>Genome sequencing and assembly of Indian major carp, Cirrhinus mrigala (Hamilton, 1822).</title>
        <authorList>
            <person name="Mohindra V."/>
            <person name="Chowdhury L.M."/>
            <person name="Lal K."/>
            <person name="Jena J.K."/>
        </authorList>
    </citation>
    <scope>NUCLEOTIDE SEQUENCE [LARGE SCALE GENOMIC DNA]</scope>
    <source>
        <strain evidence="26">CM1030</strain>
        <tissue evidence="26">Blood</tissue>
    </source>
</reference>
<dbReference type="InterPro" id="IPR016197">
    <property type="entry name" value="Chromo-like_dom_sf"/>
</dbReference>
<keyword evidence="12" id="KW-0460">Magnesium</keyword>
<dbReference type="Gene3D" id="3.30.420.10">
    <property type="entry name" value="Ribonuclease H-like superfamily/Ribonuclease H"/>
    <property type="match status" value="1"/>
</dbReference>
<dbReference type="SUPFAM" id="SSF57756">
    <property type="entry name" value="Retrovirus zinc finger-like domains"/>
    <property type="match status" value="1"/>
</dbReference>
<dbReference type="InterPro" id="IPR050951">
    <property type="entry name" value="Retrovirus_Pol_polyprotein"/>
</dbReference>
<proteinExistence type="inferred from homology"/>
<evidence type="ECO:0000259" key="22">
    <source>
        <dbReference type="PROSITE" id="PS50013"/>
    </source>
</evidence>
<name>A0ABD0MXS0_CIRMR</name>
<evidence type="ECO:0000256" key="4">
    <source>
        <dbReference type="ARBA" id="ARBA00022670"/>
    </source>
</evidence>
<keyword evidence="6" id="KW-0548">Nucleotidyltransferase</keyword>
<keyword evidence="7" id="KW-0540">Nuclease</keyword>
<dbReference type="GO" id="GO:0015074">
    <property type="term" value="P:DNA integration"/>
    <property type="evidence" value="ECO:0007669"/>
    <property type="project" value="UniProtKB-KW"/>
</dbReference>
<evidence type="ECO:0000259" key="25">
    <source>
        <dbReference type="PROSITE" id="PS50994"/>
    </source>
</evidence>
<dbReference type="InterPro" id="IPR012337">
    <property type="entry name" value="RNaseH-like_sf"/>
</dbReference>
<evidence type="ECO:0000256" key="15">
    <source>
        <dbReference type="ARBA" id="ARBA00022932"/>
    </source>
</evidence>
<keyword evidence="17" id="KW-0233">DNA recombination</keyword>
<dbReference type="InterPro" id="IPR041588">
    <property type="entry name" value="Integrase_H2C2"/>
</dbReference>
<evidence type="ECO:0000256" key="18">
    <source>
        <dbReference type="ARBA" id="ARBA00023268"/>
    </source>
</evidence>
<feature type="domain" description="Integrase catalytic" evidence="25">
    <location>
        <begin position="960"/>
        <end position="1119"/>
    </location>
</feature>
<dbReference type="InterPro" id="IPR001878">
    <property type="entry name" value="Znf_CCHC"/>
</dbReference>
<dbReference type="GO" id="GO:0005634">
    <property type="term" value="C:nucleus"/>
    <property type="evidence" value="ECO:0007669"/>
    <property type="project" value="UniProtKB-SubCell"/>
</dbReference>
<keyword evidence="18" id="KW-0511">Multifunctional enzyme</keyword>
<dbReference type="Pfam" id="PF00078">
    <property type="entry name" value="RVT_1"/>
    <property type="match status" value="1"/>
</dbReference>
<keyword evidence="9" id="KW-0064">Aspartyl protease</keyword>
<dbReference type="Gene3D" id="2.40.70.10">
    <property type="entry name" value="Acid Proteases"/>
    <property type="match status" value="1"/>
</dbReference>
<organism evidence="26 27">
    <name type="scientific">Cirrhinus mrigala</name>
    <name type="common">Mrigala</name>
    <dbReference type="NCBI Taxonomy" id="683832"/>
    <lineage>
        <taxon>Eukaryota</taxon>
        <taxon>Metazoa</taxon>
        <taxon>Chordata</taxon>
        <taxon>Craniata</taxon>
        <taxon>Vertebrata</taxon>
        <taxon>Euteleostomi</taxon>
        <taxon>Actinopterygii</taxon>
        <taxon>Neopterygii</taxon>
        <taxon>Teleostei</taxon>
        <taxon>Ostariophysi</taxon>
        <taxon>Cypriniformes</taxon>
        <taxon>Cyprinidae</taxon>
        <taxon>Labeoninae</taxon>
        <taxon>Labeonini</taxon>
        <taxon>Cirrhinus</taxon>
    </lineage>
</organism>
<evidence type="ECO:0000256" key="7">
    <source>
        <dbReference type="ARBA" id="ARBA00022722"/>
    </source>
</evidence>
<comment type="subcellular location">
    <subcellularLocation>
        <location evidence="1">Nucleus</location>
    </subcellularLocation>
</comment>
<feature type="domain" description="Chromo" evidence="22">
    <location>
        <begin position="1242"/>
        <end position="1300"/>
    </location>
</feature>
<dbReference type="InterPro" id="IPR043502">
    <property type="entry name" value="DNA/RNA_pol_sf"/>
</dbReference>
<dbReference type="InterPro" id="IPR056924">
    <property type="entry name" value="SH3_Tf2-1"/>
</dbReference>
<evidence type="ECO:0000256" key="12">
    <source>
        <dbReference type="ARBA" id="ARBA00022842"/>
    </source>
</evidence>
<dbReference type="InterPro" id="IPR043128">
    <property type="entry name" value="Rev_trsase/Diguanyl_cyclase"/>
</dbReference>
<evidence type="ECO:0000313" key="26">
    <source>
        <dbReference type="EMBL" id="KAL0154784.1"/>
    </source>
</evidence>
<feature type="non-terminal residue" evidence="26">
    <location>
        <position position="1355"/>
    </location>
</feature>
<dbReference type="InterPro" id="IPR041577">
    <property type="entry name" value="RT_RNaseH_2"/>
</dbReference>
<dbReference type="EC" id="3.1.26.4" evidence="3"/>
<dbReference type="PROSITE" id="PS50994">
    <property type="entry name" value="INTEGRASE"/>
    <property type="match status" value="1"/>
</dbReference>
<dbReference type="GO" id="GO:0003964">
    <property type="term" value="F:RNA-directed DNA polymerase activity"/>
    <property type="evidence" value="ECO:0007669"/>
    <property type="project" value="UniProtKB-KW"/>
</dbReference>
<feature type="domain" description="CCHC-type" evidence="23">
    <location>
        <begin position="224"/>
        <end position="238"/>
    </location>
</feature>
<dbReference type="Pfam" id="PF16297">
    <property type="entry name" value="DUF4939"/>
    <property type="match status" value="1"/>
</dbReference>
<dbReference type="PROSITE" id="PS50878">
    <property type="entry name" value="RT_POL"/>
    <property type="match status" value="1"/>
</dbReference>
<dbReference type="Gene3D" id="3.30.70.270">
    <property type="match status" value="2"/>
</dbReference>
<dbReference type="GO" id="GO:0006310">
    <property type="term" value="P:DNA recombination"/>
    <property type="evidence" value="ECO:0007669"/>
    <property type="project" value="UniProtKB-KW"/>
</dbReference>
<dbReference type="Pfam" id="PF17921">
    <property type="entry name" value="Integrase_H2C2"/>
    <property type="match status" value="1"/>
</dbReference>
<evidence type="ECO:0000259" key="23">
    <source>
        <dbReference type="PROSITE" id="PS50158"/>
    </source>
</evidence>
<dbReference type="GO" id="GO:0003677">
    <property type="term" value="F:DNA binding"/>
    <property type="evidence" value="ECO:0007669"/>
    <property type="project" value="UniProtKB-KW"/>
</dbReference>
<protein>
    <recommendedName>
        <fullName evidence="19">Gypsy retrotransposon integrase-like protein 1</fullName>
        <ecNumber evidence="3">3.1.26.4</ecNumber>
    </recommendedName>
</protein>
<feature type="region of interest" description="Disordered" evidence="21">
    <location>
        <begin position="183"/>
        <end position="204"/>
    </location>
</feature>
<feature type="domain" description="Reverse transcriptase" evidence="24">
    <location>
        <begin position="444"/>
        <end position="623"/>
    </location>
</feature>
<dbReference type="InterPro" id="IPR036875">
    <property type="entry name" value="Znf_CCHC_sf"/>
</dbReference>
<dbReference type="Gene3D" id="3.10.10.10">
    <property type="entry name" value="HIV Type 1 Reverse Transcriptase, subunit A, domain 1"/>
    <property type="match status" value="1"/>
</dbReference>
<dbReference type="InterPro" id="IPR000477">
    <property type="entry name" value="RT_dom"/>
</dbReference>
<evidence type="ECO:0000256" key="3">
    <source>
        <dbReference type="ARBA" id="ARBA00012180"/>
    </source>
</evidence>
<gene>
    <name evidence="26" type="ORF">M9458_049047</name>
</gene>
<evidence type="ECO:0000256" key="17">
    <source>
        <dbReference type="ARBA" id="ARBA00023172"/>
    </source>
</evidence>
<dbReference type="SUPFAM" id="SSF54160">
    <property type="entry name" value="Chromo domain-like"/>
    <property type="match status" value="1"/>
</dbReference>
<evidence type="ECO:0000256" key="2">
    <source>
        <dbReference type="ARBA" id="ARBA00010879"/>
    </source>
</evidence>
<dbReference type="InterPro" id="IPR021109">
    <property type="entry name" value="Peptidase_aspartic_dom_sf"/>
</dbReference>
<dbReference type="GO" id="GO:0004190">
    <property type="term" value="F:aspartic-type endopeptidase activity"/>
    <property type="evidence" value="ECO:0007669"/>
    <property type="project" value="UniProtKB-KW"/>
</dbReference>
<dbReference type="InterPro" id="IPR036397">
    <property type="entry name" value="RNaseH_sf"/>
</dbReference>
<dbReference type="GO" id="GO:0003887">
    <property type="term" value="F:DNA-directed DNA polymerase activity"/>
    <property type="evidence" value="ECO:0007669"/>
    <property type="project" value="UniProtKB-KW"/>
</dbReference>
<evidence type="ECO:0000313" key="27">
    <source>
        <dbReference type="Proteomes" id="UP001529510"/>
    </source>
</evidence>
<keyword evidence="13" id="KW-0229">DNA integration</keyword>
<feature type="non-terminal residue" evidence="26">
    <location>
        <position position="1"/>
    </location>
</feature>
<dbReference type="PROSITE" id="PS50013">
    <property type="entry name" value="CHROMO_2"/>
    <property type="match status" value="1"/>
</dbReference>
<evidence type="ECO:0000256" key="16">
    <source>
        <dbReference type="ARBA" id="ARBA00023125"/>
    </source>
</evidence>
<dbReference type="GO" id="GO:0008270">
    <property type="term" value="F:zinc ion binding"/>
    <property type="evidence" value="ECO:0007669"/>
    <property type="project" value="UniProtKB-KW"/>
</dbReference>
<dbReference type="Proteomes" id="UP001529510">
    <property type="component" value="Unassembled WGS sequence"/>
</dbReference>
<keyword evidence="27" id="KW-1185">Reference proteome</keyword>
<dbReference type="Gene3D" id="1.10.340.70">
    <property type="match status" value="1"/>
</dbReference>
<accession>A0ABD0MXS0</accession>
<evidence type="ECO:0000256" key="21">
    <source>
        <dbReference type="SAM" id="MobiDB-lite"/>
    </source>
</evidence>
<dbReference type="CDD" id="cd00303">
    <property type="entry name" value="retropepsin_like"/>
    <property type="match status" value="1"/>
</dbReference>
<evidence type="ECO:0000256" key="5">
    <source>
        <dbReference type="ARBA" id="ARBA00022679"/>
    </source>
</evidence>
<feature type="compositionally biased region" description="Polar residues" evidence="21">
    <location>
        <begin position="186"/>
        <end position="201"/>
    </location>
</feature>
<dbReference type="CDD" id="cd09274">
    <property type="entry name" value="RNase_HI_RT_Ty3"/>
    <property type="match status" value="1"/>
</dbReference>
<dbReference type="SUPFAM" id="SSF56672">
    <property type="entry name" value="DNA/RNA polymerases"/>
    <property type="match status" value="1"/>
</dbReference>
<sequence>SLIHAAAQTATTTNPRLAFPDKFDGTPAKCKGFLLQCSMFVNQQPALYPTDQSRIAFVCSLLSGRALDWATAVWSEDHVVFPSFAAFLQNFKEVFEHSADGMEVGEQLLQLRHGKNTAADYALAFRTLAAQTGWPDDPLKLLFRKGLNAELQSELACRDEGKSLAQFIDLAIRVDNLVRAHRPQRPLTSSVPTNSQPSESKPMQIGVTHISSEERERRIQRNLCLYCGLPGHMRSSCPMRLSRKTAAVSSGFHSPSCIEIPVILKFSSKVVHATALVDLGAAGNFIDREFARTHSIPLVPCASHLAVAAVDGRPLGSGQIQHNNDDLILCARALHTETIRLFVLSTSQNPIILGFPWLEKHNPTPPKAVSDGALNTQPELAKLPREYWDLAEAFSKTRASQLPPHRSTDCAIDLVPGSHPPKGRAFPLSQPESAAMKAYIEEELKKGFIRPSTSLASAGFFFVKKKDGGLHPCIDHRGLNEIMVKFRYPLPFVPAALEQLPTAKFFTKLDLRNAYNLIRIREGDEWKTGFSTTTGHYKYLVMPFGLVCSPSVFQAFINDVFRDMLNRWVIIYIDDILIYSDSFQEHVKHVRSVLQRLVQHQLYAKLEKCEFHLTKISFLGYIISPEGVAMDDSKVRAVVNWPQPATIKELQHFLGFANFYRRFIRNFSSITAPLTTMIKGGRQRFTWTPPAITAFQELKNRFTTAPILHHPDPDLEFIVEVDTSNTGIGPVLSQRQGDPPKMYPCAFYSHKLTPTEQNYDVGNRELLAMKAAFEEWRHWLEGAKHPFTVLTDHRNLEYLRSAKQLNHQQARWALFFTRFNFTVTYRPGSQNTKADALSRLNELQASLSSNEPILSPSIIVAPVQWDISTEIAEAQLTDSPPAECPPNRTYVPQALRQRLLQLVHATPSSGHPGITPTVQLLNNRYWWPSLQSDTISFVKDCTICNTSKSAHQLPAGLLQPPRRPWSHIAIDFVTDLPPSSGHTTILTVIDRFSKACRLIPLPKLPSVLETAEALCNQVFKFYGLPEDILSDRGPQFTSRVWASFCKLLNINVSLTSGYHPQSNSQAERLNQELNWFLRSYCQGNQSDWSRYLFWAEYAQNSLRKPSTNLLAVDSWLRRSEETWDQVHVHLQRAVRRTREQADRHRRPNPAYRPGQWVWLSTRDLRLRLPNKKLSPRYVGPFKILREITPVSFKLALPRNYRISPTFHVSLLKPAGGPRGVEDQEEAGDQSTPPLIIIGEEAYQVHEILDSHHRARGLQYLVDWEGCGPEEQSWVNAEDILDPSLISDFHNSQDLVEGPGVGCFLASGAAHGGGALSRIQPLWLPPITTRGSLHRSISFISDSISYNPVPGADHRH</sequence>
<keyword evidence="10" id="KW-0255">Endonuclease</keyword>
<dbReference type="CDD" id="cd01647">
    <property type="entry name" value="RT_LTR"/>
    <property type="match status" value="1"/>
</dbReference>
<evidence type="ECO:0000256" key="6">
    <source>
        <dbReference type="ARBA" id="ARBA00022695"/>
    </source>
</evidence>
<dbReference type="SMART" id="SM00298">
    <property type="entry name" value="CHROMO"/>
    <property type="match status" value="1"/>
</dbReference>
<dbReference type="Pfam" id="PF00665">
    <property type="entry name" value="rve"/>
    <property type="match status" value="1"/>
</dbReference>
<evidence type="ECO:0000256" key="11">
    <source>
        <dbReference type="ARBA" id="ARBA00022801"/>
    </source>
</evidence>
<dbReference type="Pfam" id="PF17919">
    <property type="entry name" value="RT_RNaseH_2"/>
    <property type="match status" value="1"/>
</dbReference>
<keyword evidence="5" id="KW-0808">Transferase</keyword>
<dbReference type="Pfam" id="PF00385">
    <property type="entry name" value="Chromo"/>
    <property type="match status" value="1"/>
</dbReference>
<evidence type="ECO:0000256" key="19">
    <source>
        <dbReference type="ARBA" id="ARBA00039658"/>
    </source>
</evidence>
<dbReference type="GO" id="GO:0006508">
    <property type="term" value="P:proteolysis"/>
    <property type="evidence" value="ECO:0007669"/>
    <property type="project" value="UniProtKB-KW"/>
</dbReference>
<evidence type="ECO:0000256" key="9">
    <source>
        <dbReference type="ARBA" id="ARBA00022750"/>
    </source>
</evidence>
<dbReference type="EMBL" id="JAMKFB020000025">
    <property type="protein sequence ID" value="KAL0154784.1"/>
    <property type="molecule type" value="Genomic_DNA"/>
</dbReference>
<dbReference type="InterPro" id="IPR032549">
    <property type="entry name" value="DUF4939"/>
</dbReference>
<keyword evidence="11" id="KW-0378">Hydrolase</keyword>
<keyword evidence="8" id="KW-0479">Metal-binding</keyword>
<keyword evidence="14" id="KW-0695">RNA-directed DNA polymerase</keyword>
<evidence type="ECO:0000256" key="20">
    <source>
        <dbReference type="PROSITE-ProRule" id="PRU00047"/>
    </source>
</evidence>
<dbReference type="FunFam" id="3.30.70.270:FF:000020">
    <property type="entry name" value="Transposon Tf2-6 polyprotein-like Protein"/>
    <property type="match status" value="1"/>
</dbReference>
<keyword evidence="20" id="KW-0863">Zinc-finger</keyword>
<keyword evidence="16" id="KW-0238">DNA-binding</keyword>
<dbReference type="PANTHER" id="PTHR37984:SF5">
    <property type="entry name" value="PROTEIN NYNRIN-LIKE"/>
    <property type="match status" value="1"/>
</dbReference>
<dbReference type="Gene3D" id="2.40.50.40">
    <property type="match status" value="1"/>
</dbReference>
<dbReference type="InterPro" id="IPR000953">
    <property type="entry name" value="Chromo/chromo_shadow_dom"/>
</dbReference>
<evidence type="ECO:0000256" key="14">
    <source>
        <dbReference type="ARBA" id="ARBA00022918"/>
    </source>
</evidence>
<evidence type="ECO:0000259" key="24">
    <source>
        <dbReference type="PROSITE" id="PS50878"/>
    </source>
</evidence>
<dbReference type="Pfam" id="PF24626">
    <property type="entry name" value="SH3_Tf2-1"/>
    <property type="match status" value="1"/>
</dbReference>